<evidence type="ECO:0000256" key="1">
    <source>
        <dbReference type="SAM" id="Coils"/>
    </source>
</evidence>
<accession>A0A178CTM9</accession>
<name>A0A178CTM9_9EURO</name>
<dbReference type="Proteomes" id="UP000185904">
    <property type="component" value="Unassembled WGS sequence"/>
</dbReference>
<feature type="compositionally biased region" description="Basic residues" evidence="2">
    <location>
        <begin position="220"/>
        <end position="231"/>
    </location>
</feature>
<organism evidence="3 4">
    <name type="scientific">Fonsecaea nubica</name>
    <dbReference type="NCBI Taxonomy" id="856822"/>
    <lineage>
        <taxon>Eukaryota</taxon>
        <taxon>Fungi</taxon>
        <taxon>Dikarya</taxon>
        <taxon>Ascomycota</taxon>
        <taxon>Pezizomycotina</taxon>
        <taxon>Eurotiomycetes</taxon>
        <taxon>Chaetothyriomycetidae</taxon>
        <taxon>Chaetothyriales</taxon>
        <taxon>Herpotrichiellaceae</taxon>
        <taxon>Fonsecaea</taxon>
    </lineage>
</organism>
<comment type="caution">
    <text evidence="3">The sequence shown here is derived from an EMBL/GenBank/DDBJ whole genome shotgun (WGS) entry which is preliminary data.</text>
</comment>
<dbReference type="EMBL" id="LVCJ01000053">
    <property type="protein sequence ID" value="OAL33209.1"/>
    <property type="molecule type" value="Genomic_DNA"/>
</dbReference>
<keyword evidence="1" id="KW-0175">Coiled coil</keyword>
<dbReference type="AlphaFoldDB" id="A0A178CTM9"/>
<feature type="compositionally biased region" description="Basic and acidic residues" evidence="2">
    <location>
        <begin position="65"/>
        <end position="74"/>
    </location>
</feature>
<evidence type="ECO:0000256" key="2">
    <source>
        <dbReference type="SAM" id="MobiDB-lite"/>
    </source>
</evidence>
<proteinExistence type="predicted"/>
<protein>
    <submittedName>
        <fullName evidence="3">Uncharacterized protein</fullName>
    </submittedName>
</protein>
<feature type="region of interest" description="Disordered" evidence="2">
    <location>
        <begin position="25"/>
        <end position="97"/>
    </location>
</feature>
<feature type="region of interest" description="Disordered" evidence="2">
    <location>
        <begin position="119"/>
        <end position="235"/>
    </location>
</feature>
<keyword evidence="4" id="KW-1185">Reference proteome</keyword>
<gene>
    <name evidence="3" type="ORF">AYO20_07526</name>
</gene>
<feature type="compositionally biased region" description="Acidic residues" evidence="2">
    <location>
        <begin position="181"/>
        <end position="200"/>
    </location>
</feature>
<evidence type="ECO:0000313" key="3">
    <source>
        <dbReference type="EMBL" id="OAL33209.1"/>
    </source>
</evidence>
<evidence type="ECO:0000313" key="4">
    <source>
        <dbReference type="Proteomes" id="UP000185904"/>
    </source>
</evidence>
<reference evidence="3 4" key="1">
    <citation type="submission" date="2016-03" db="EMBL/GenBank/DDBJ databases">
        <title>The draft genome sequence of Fonsecaea nubica causative agent of cutaneous subcutaneous infection in human host.</title>
        <authorList>
            <person name="Costa F."/>
            <person name="Sybren D.H."/>
            <person name="Raittz R.T."/>
            <person name="Weiss V.A."/>
            <person name="Leao A.C."/>
            <person name="Gomes R."/>
            <person name="De Souza E.M."/>
            <person name="Pedrosa F.O."/>
            <person name="Steffens M.B."/>
            <person name="Bombassaro A."/>
            <person name="Tadra-Sfeir M.Z."/>
            <person name="Moreno L.F."/>
            <person name="Najafzadeh M.J."/>
            <person name="Felipe M.S."/>
            <person name="Teixeira M."/>
            <person name="Sun J."/>
            <person name="Xi L."/>
            <person name="Castro M.A."/>
            <person name="Vicente V.A."/>
        </authorList>
    </citation>
    <scope>NUCLEOTIDE SEQUENCE [LARGE SCALE GENOMIC DNA]</scope>
    <source>
        <strain evidence="3 4">CBS 269.64</strain>
    </source>
</reference>
<dbReference type="OrthoDB" id="10496248at2759"/>
<dbReference type="GeneID" id="34590937"/>
<sequence>MADPTQNTPPDDRTLPSLRRFASADDLADFVHGQDPGDTSLPAGESGNNVREDVIPPATASLEEQLVRYLREQQDLEGEDATASTSASDGDGDGDSEYEWFSYQVYFAEEDRLLRVGAGAGASGTTNVPAGGALNSHPPMFFGRAVDPDDDDGNDDHDDADDDDSDNPYTDANQVVSDLSDVSDDDNDEEEEEEDIDDENTPQITPWHPRLVVTPSNPFRQRRPRNRRQPAHVHDGGPAMLFFALYNWRQARDRSATEALQRAAALERERERKAEREQAERLEREVQLENRVLGIGGAGSIWTGMRLRRDERDGRPVVDDVGGGGVGIGCFRGDGDDNAAAVVMKDTFDYRKLATAGARRERQLIEALEEGERGFEW</sequence>
<dbReference type="RefSeq" id="XP_022498221.1">
    <property type="nucleotide sequence ID" value="XM_022645811.1"/>
</dbReference>
<feature type="compositionally biased region" description="Acidic residues" evidence="2">
    <location>
        <begin position="148"/>
        <end position="166"/>
    </location>
</feature>
<feature type="coiled-coil region" evidence="1">
    <location>
        <begin position="256"/>
        <end position="292"/>
    </location>
</feature>